<dbReference type="SUPFAM" id="SSF117074">
    <property type="entry name" value="Hypothetical protein PA1324"/>
    <property type="match status" value="1"/>
</dbReference>
<gene>
    <name evidence="1" type="ORF">A9Q84_00115</name>
</gene>
<reference evidence="2" key="1">
    <citation type="journal article" date="2017" name="Proc. Natl. Acad. Sci. U.S.A.">
        <title>Simulation of Deepwater Horizon oil plume reveals substrate specialization within a complex community of hydrocarbon-degraders.</title>
        <authorList>
            <person name="Hu P."/>
            <person name="Dubinsky E.A."/>
            <person name="Probst A.J."/>
            <person name="Wang J."/>
            <person name="Sieber C.M.K."/>
            <person name="Tom L.M."/>
            <person name="Gardinali P."/>
            <person name="Banfield J.F."/>
            <person name="Atlas R.M."/>
            <person name="Andersen G.L."/>
        </authorList>
    </citation>
    <scope>NUCLEOTIDE SEQUENCE [LARGE SCALE GENOMIC DNA]</scope>
</reference>
<dbReference type="Gene3D" id="2.60.40.10">
    <property type="entry name" value="Immunoglobulins"/>
    <property type="match status" value="1"/>
</dbReference>
<organism evidence="1 2">
    <name type="scientific">Halobacteriovorax marinus</name>
    <dbReference type="NCBI Taxonomy" id="97084"/>
    <lineage>
        <taxon>Bacteria</taxon>
        <taxon>Pseudomonadati</taxon>
        <taxon>Bdellovibrionota</taxon>
        <taxon>Bacteriovoracia</taxon>
        <taxon>Bacteriovoracales</taxon>
        <taxon>Halobacteriovoraceae</taxon>
        <taxon>Halobacteriovorax</taxon>
    </lineage>
</organism>
<evidence type="ECO:0000313" key="1">
    <source>
        <dbReference type="EMBL" id="OUS00289.1"/>
    </source>
</evidence>
<dbReference type="InterPro" id="IPR013783">
    <property type="entry name" value="Ig-like_fold"/>
</dbReference>
<evidence type="ECO:0000313" key="2">
    <source>
        <dbReference type="Proteomes" id="UP000196531"/>
    </source>
</evidence>
<comment type="caution">
    <text evidence="1">The sequence shown here is derived from an EMBL/GenBank/DDBJ whole genome shotgun (WGS) entry which is preliminary data.</text>
</comment>
<proteinExistence type="predicted"/>
<name>A0A1Y5FD74_9BACT</name>
<sequence length="196" mass="21999">MLTFYIYHIALFNYTFYITKNQRLEMFKTLSFLIILSLTGCARIITINSTFSESDTNWILKNGNNKITGQGFMTTVAGDIKLCSGKVVKAFPVTAYSKERISSIYGSENGGYSPFTEKIKITGAPSGYKTLAKSTICDAQGNFEFNNLPFGEYYVQTRVVWAASVTHYHTNWQGGYITKRVALTKKTPVQKVLLSL</sequence>
<accession>A0A1Y5FD74</accession>
<dbReference type="EMBL" id="MAAO01000001">
    <property type="protein sequence ID" value="OUS00289.1"/>
    <property type="molecule type" value="Genomic_DNA"/>
</dbReference>
<dbReference type="AlphaFoldDB" id="A0A1Y5FD74"/>
<dbReference type="Proteomes" id="UP000196531">
    <property type="component" value="Unassembled WGS sequence"/>
</dbReference>
<protein>
    <submittedName>
        <fullName evidence="1">Uncharacterized protein</fullName>
    </submittedName>
</protein>